<dbReference type="AlphaFoldDB" id="A0A1I5RSW1"/>
<name>A0A1I5RSW1_9RHOB</name>
<evidence type="ECO:0000313" key="2">
    <source>
        <dbReference type="Proteomes" id="UP000199356"/>
    </source>
</evidence>
<gene>
    <name evidence="1" type="ORF">SAMN04488047_10970</name>
</gene>
<dbReference type="Proteomes" id="UP000199356">
    <property type="component" value="Unassembled WGS sequence"/>
</dbReference>
<dbReference type="RefSeq" id="WP_093422248.1">
    <property type="nucleotide sequence ID" value="NZ_FOXA01000009.1"/>
</dbReference>
<dbReference type="OrthoDB" id="678471at2"/>
<keyword evidence="2" id="KW-1185">Reference proteome</keyword>
<evidence type="ECO:0000313" key="1">
    <source>
        <dbReference type="EMBL" id="SFP61497.1"/>
    </source>
</evidence>
<reference evidence="1 2" key="1">
    <citation type="submission" date="2016-10" db="EMBL/GenBank/DDBJ databases">
        <authorList>
            <person name="de Groot N.N."/>
        </authorList>
    </citation>
    <scope>NUCLEOTIDE SEQUENCE [LARGE SCALE GENOMIC DNA]</scope>
    <source>
        <strain evidence="1 2">DSM 19547</strain>
    </source>
</reference>
<dbReference type="EMBL" id="FOXA01000009">
    <property type="protein sequence ID" value="SFP61497.1"/>
    <property type="molecule type" value="Genomic_DNA"/>
</dbReference>
<accession>A0A1I5RSW1</accession>
<organism evidence="1 2">
    <name type="scientific">Tranquillimonas alkanivorans</name>
    <dbReference type="NCBI Taxonomy" id="441119"/>
    <lineage>
        <taxon>Bacteria</taxon>
        <taxon>Pseudomonadati</taxon>
        <taxon>Pseudomonadota</taxon>
        <taxon>Alphaproteobacteria</taxon>
        <taxon>Rhodobacterales</taxon>
        <taxon>Roseobacteraceae</taxon>
        <taxon>Tranquillimonas</taxon>
    </lineage>
</organism>
<sequence length="67" mass="7707">MRADMQRDTSAMRARLSEDLEHLRVEVERTDDPQTRALYETAAEVLKGLVTAMEHHDARSEAAWKPL</sequence>
<proteinExistence type="predicted"/>
<protein>
    <submittedName>
        <fullName evidence="1">Uncharacterized protein</fullName>
    </submittedName>
</protein>